<reference evidence="3" key="1">
    <citation type="journal article" date="2014" name="Science">
        <title>The coffee genome provides insight into the convergent evolution of caffeine biosynthesis.</title>
        <authorList>
            <person name="Denoeud F."/>
            <person name="Carretero-Paulet L."/>
            <person name="Dereeper A."/>
            <person name="Droc G."/>
            <person name="Guyot R."/>
            <person name="Pietrella M."/>
            <person name="Zheng C."/>
            <person name="Alberti A."/>
            <person name="Anthony F."/>
            <person name="Aprea G."/>
            <person name="Aury J.M."/>
            <person name="Bento P."/>
            <person name="Bernard M."/>
            <person name="Bocs S."/>
            <person name="Campa C."/>
            <person name="Cenci A."/>
            <person name="Combes M.C."/>
            <person name="Crouzillat D."/>
            <person name="Da Silva C."/>
            <person name="Daddiego L."/>
            <person name="De Bellis F."/>
            <person name="Dussert S."/>
            <person name="Garsmeur O."/>
            <person name="Gayraud T."/>
            <person name="Guignon V."/>
            <person name="Jahn K."/>
            <person name="Jamilloux V."/>
            <person name="Joet T."/>
            <person name="Labadie K."/>
            <person name="Lan T."/>
            <person name="Leclercq J."/>
            <person name="Lepelley M."/>
            <person name="Leroy T."/>
            <person name="Li L.T."/>
            <person name="Librado P."/>
            <person name="Lopez L."/>
            <person name="Munoz A."/>
            <person name="Noel B."/>
            <person name="Pallavicini A."/>
            <person name="Perrotta G."/>
            <person name="Poncet V."/>
            <person name="Pot D."/>
            <person name="Priyono X."/>
            <person name="Rigoreau M."/>
            <person name="Rouard M."/>
            <person name="Rozas J."/>
            <person name="Tranchant-Dubreuil C."/>
            <person name="VanBuren R."/>
            <person name="Zhang Q."/>
            <person name="Andrade A.C."/>
            <person name="Argout X."/>
            <person name="Bertrand B."/>
            <person name="de Kochko A."/>
            <person name="Graziosi G."/>
            <person name="Henry R.J."/>
            <person name="Jayarama X."/>
            <person name="Ming R."/>
            <person name="Nagai C."/>
            <person name="Rounsley S."/>
            <person name="Sankoff D."/>
            <person name="Giuliano G."/>
            <person name="Albert V.A."/>
            <person name="Wincker P."/>
            <person name="Lashermes P."/>
        </authorList>
    </citation>
    <scope>NUCLEOTIDE SEQUENCE [LARGE SCALE GENOMIC DNA]</scope>
    <source>
        <strain evidence="3">cv. DH200-94</strain>
    </source>
</reference>
<dbReference type="OrthoDB" id="1862401at2759"/>
<keyword evidence="3" id="KW-1185">Reference proteome</keyword>
<dbReference type="PANTHER" id="PTHR31896:SF12">
    <property type="entry name" value="HXXXD-TYPE ACYL-TRANSFERASE FAMILY PROTEIN"/>
    <property type="match status" value="1"/>
</dbReference>
<dbReference type="PhylomeDB" id="A0A068V6R8"/>
<keyword evidence="1" id="KW-0808">Transferase</keyword>
<dbReference type="InterPro" id="IPR023213">
    <property type="entry name" value="CAT-like_dom_sf"/>
</dbReference>
<dbReference type="InterPro" id="IPR051283">
    <property type="entry name" value="Sec_Metabolite_Acyltrans"/>
</dbReference>
<name>A0A068V6R8_COFCA</name>
<gene>
    <name evidence="2" type="ORF">GSCOC_T00017306001</name>
</gene>
<evidence type="ECO:0000256" key="1">
    <source>
        <dbReference type="ARBA" id="ARBA00022679"/>
    </source>
</evidence>
<evidence type="ECO:0000313" key="3">
    <source>
        <dbReference type="Proteomes" id="UP000295252"/>
    </source>
</evidence>
<dbReference type="Gene3D" id="3.30.559.10">
    <property type="entry name" value="Chloramphenicol acetyltransferase-like domain"/>
    <property type="match status" value="1"/>
</dbReference>
<dbReference type="Proteomes" id="UP000295252">
    <property type="component" value="Chromosome VII"/>
</dbReference>
<dbReference type="EMBL" id="HG739203">
    <property type="protein sequence ID" value="CDP16202.1"/>
    <property type="molecule type" value="Genomic_DNA"/>
</dbReference>
<dbReference type="PANTHER" id="PTHR31896">
    <property type="entry name" value="FAMILY REGULATORY PROTEIN, PUTATIVE (AFU_ORTHOLOGUE AFUA_3G14730)-RELATED"/>
    <property type="match status" value="1"/>
</dbReference>
<dbReference type="STRING" id="49390.A0A068V6R8"/>
<organism evidence="2 3">
    <name type="scientific">Coffea canephora</name>
    <name type="common">Robusta coffee</name>
    <dbReference type="NCBI Taxonomy" id="49390"/>
    <lineage>
        <taxon>Eukaryota</taxon>
        <taxon>Viridiplantae</taxon>
        <taxon>Streptophyta</taxon>
        <taxon>Embryophyta</taxon>
        <taxon>Tracheophyta</taxon>
        <taxon>Spermatophyta</taxon>
        <taxon>Magnoliopsida</taxon>
        <taxon>eudicotyledons</taxon>
        <taxon>Gunneridae</taxon>
        <taxon>Pentapetalae</taxon>
        <taxon>asterids</taxon>
        <taxon>lamiids</taxon>
        <taxon>Gentianales</taxon>
        <taxon>Rubiaceae</taxon>
        <taxon>Ixoroideae</taxon>
        <taxon>Gardenieae complex</taxon>
        <taxon>Bertiereae - Coffeeae clade</taxon>
        <taxon>Coffeeae</taxon>
        <taxon>Coffea</taxon>
    </lineage>
</organism>
<proteinExistence type="predicted"/>
<protein>
    <submittedName>
        <fullName evidence="2">Uncharacterized protein</fullName>
    </submittedName>
</protein>
<dbReference type="GO" id="GO:0016740">
    <property type="term" value="F:transferase activity"/>
    <property type="evidence" value="ECO:0007669"/>
    <property type="project" value="UniProtKB-KW"/>
</dbReference>
<dbReference type="AlphaFoldDB" id="A0A068V6R8"/>
<evidence type="ECO:0000313" key="2">
    <source>
        <dbReference type="EMBL" id="CDP16202.1"/>
    </source>
</evidence>
<accession>A0A068V6R8</accession>
<dbReference type="InParanoid" id="A0A068V6R8"/>
<dbReference type="OMA" id="LEICFRP"/>
<sequence>MRRQSFLRRILTGISFSICFHPCSILLPGIPRFNMYGTEFGLRKPVAVPNGRTNNFDGKLKVNPGAEGRGSMDFEICPLPHVMTFLVCDKEFMETVA</sequence>
<dbReference type="Gramene" id="CDP16202">
    <property type="protein sequence ID" value="CDP16202"/>
    <property type="gene ID" value="GSCOC_T00017306001"/>
</dbReference>